<dbReference type="OrthoDB" id="275278at2759"/>
<keyword evidence="1" id="KW-0540">Nuclease</keyword>
<dbReference type="InterPro" id="IPR029060">
    <property type="entry name" value="PIN-like_dom_sf"/>
</dbReference>
<evidence type="ECO:0000313" key="6">
    <source>
        <dbReference type="EMBL" id="VEU40108.1"/>
    </source>
</evidence>
<evidence type="ECO:0000256" key="1">
    <source>
        <dbReference type="ARBA" id="ARBA00022722"/>
    </source>
</evidence>
<feature type="compositionally biased region" description="Basic and acidic residues" evidence="4">
    <location>
        <begin position="641"/>
        <end position="664"/>
    </location>
</feature>
<dbReference type="GO" id="GO:0008409">
    <property type="term" value="F:5'-3' exonuclease activity"/>
    <property type="evidence" value="ECO:0007669"/>
    <property type="project" value="InterPro"/>
</dbReference>
<keyword evidence="2" id="KW-0378">Hydrolase</keyword>
<sequence>MGSGSRTRRDGSVGRLGSTNTKPNNFNENENENTSTAMVDGEDNGMVRGKSSEDPTASERTEPAPAASGTPSGKPETGNRTYRESEGSTPSGQQRPPLVAPLRLSKVPKPKPMPAPEPKSKVAAVPSIEANPYDDFVGSLQAQLERVERDIDVFRGASSSVEGNTDSNTDSNSNGNNKPINLNSPKQVSQLLFGRPDMSTNKSTLEGIAGSNVLAKLVLEYRDVKRRLNKVLKDQELRAEQEREAEQRQQSGATPQESPPSNKANRIGDGDPVLLFDTSSFIFRAYYSSPPIHRGRDGMPVGAVMGFCSMMNKLLLTSMLGGETPRLIHCLDAPGPSFRNDLYPDYKAHRPPCPLDLVPQFELINKAARAYGMIQIQADGYEADDVIASLATMGSQNEGLDVKILSGDKDLMQLVTEHGDGEHACGGEPEGGAVHVLDPMTSKLWNHRAVREKWGVRASQLGDVLALAGDAADNVPGVPGIGPKIAAKLLEEFETLEELLDRTAEIPQPKRREKLETHAGSARISRELVELKRGLEWSQMEAFHPPSGGDDSDDGAGGSRSVAEPLPDTTRVGELRMQPMDPDRILAFYDEMGFFTLKQRLLDRLASAGAVGNAAGTTKSPVVNRQGNRGSADSNVQHQGNEGRYDNKNNKNKNRLEHGTDNTDARPSASSRATSPATSAPNEATKQKKKSKRNFWETKTRGIPTPEEFKDVPF</sequence>
<feature type="compositionally biased region" description="Polar residues" evidence="4">
    <location>
        <begin position="251"/>
        <end position="264"/>
    </location>
</feature>
<dbReference type="Gene3D" id="3.40.50.1010">
    <property type="entry name" value="5'-nuclease"/>
    <property type="match status" value="1"/>
</dbReference>
<keyword evidence="7" id="KW-1185">Reference proteome</keyword>
<accession>A0A448ZDJ5</accession>
<dbReference type="SUPFAM" id="SSF88723">
    <property type="entry name" value="PIN domain-like"/>
    <property type="match status" value="1"/>
</dbReference>
<dbReference type="EMBL" id="CAACVS010000258">
    <property type="protein sequence ID" value="VEU40108.1"/>
    <property type="molecule type" value="Genomic_DNA"/>
</dbReference>
<gene>
    <name evidence="6" type="ORF">PSNMU_V1.4_AUG-EV-PASAV3_0069830</name>
</gene>
<feature type="region of interest" description="Disordered" evidence="4">
    <location>
        <begin position="239"/>
        <end position="269"/>
    </location>
</feature>
<feature type="domain" description="5'-3' exonuclease" evidence="5">
    <location>
        <begin position="271"/>
        <end position="546"/>
    </location>
</feature>
<dbReference type="CDD" id="cd09859">
    <property type="entry name" value="PIN_53EXO"/>
    <property type="match status" value="1"/>
</dbReference>
<dbReference type="SMART" id="SM00279">
    <property type="entry name" value="HhH2"/>
    <property type="match status" value="1"/>
</dbReference>
<dbReference type="Proteomes" id="UP000291116">
    <property type="component" value="Unassembled WGS sequence"/>
</dbReference>
<dbReference type="InterPro" id="IPR008918">
    <property type="entry name" value="HhH2"/>
</dbReference>
<feature type="compositionally biased region" description="Low complexity" evidence="4">
    <location>
        <begin position="19"/>
        <end position="34"/>
    </location>
</feature>
<proteinExistence type="predicted"/>
<feature type="compositionally biased region" description="Low complexity" evidence="4">
    <location>
        <begin position="665"/>
        <end position="681"/>
    </location>
</feature>
<feature type="compositionally biased region" description="Low complexity" evidence="4">
    <location>
        <begin position="163"/>
        <end position="177"/>
    </location>
</feature>
<dbReference type="Pfam" id="PF02739">
    <property type="entry name" value="5_3_exonuc_N"/>
    <property type="match status" value="1"/>
</dbReference>
<feature type="compositionally biased region" description="Basic and acidic residues" evidence="4">
    <location>
        <begin position="50"/>
        <end position="62"/>
    </location>
</feature>
<evidence type="ECO:0000256" key="3">
    <source>
        <dbReference type="ARBA" id="ARBA00023125"/>
    </source>
</evidence>
<evidence type="ECO:0000256" key="4">
    <source>
        <dbReference type="SAM" id="MobiDB-lite"/>
    </source>
</evidence>
<protein>
    <recommendedName>
        <fullName evidence="5">5'-3' exonuclease domain-containing protein</fullName>
    </recommendedName>
</protein>
<dbReference type="SUPFAM" id="SSF47807">
    <property type="entry name" value="5' to 3' exonuclease, C-terminal subdomain"/>
    <property type="match status" value="1"/>
</dbReference>
<dbReference type="Gene3D" id="1.10.150.20">
    <property type="entry name" value="5' to 3' exonuclease, C-terminal subdomain"/>
    <property type="match status" value="1"/>
</dbReference>
<dbReference type="SMART" id="SM00475">
    <property type="entry name" value="53EXOc"/>
    <property type="match status" value="1"/>
</dbReference>
<dbReference type="AlphaFoldDB" id="A0A448ZDJ5"/>
<dbReference type="GO" id="GO:0017108">
    <property type="term" value="F:5'-flap endonuclease activity"/>
    <property type="evidence" value="ECO:0007669"/>
    <property type="project" value="InterPro"/>
</dbReference>
<dbReference type="GO" id="GO:0033567">
    <property type="term" value="P:DNA replication, Okazaki fragment processing"/>
    <property type="evidence" value="ECO:0007669"/>
    <property type="project" value="InterPro"/>
</dbReference>
<dbReference type="Gene3D" id="1.20.1060.10">
    <property type="entry name" value="Taq DNA Polymerase, Chain T, domain 4"/>
    <property type="match status" value="1"/>
</dbReference>
<dbReference type="PANTHER" id="PTHR42646">
    <property type="entry name" value="FLAP ENDONUCLEASE XNI"/>
    <property type="match status" value="1"/>
</dbReference>
<evidence type="ECO:0000256" key="2">
    <source>
        <dbReference type="ARBA" id="ARBA00022801"/>
    </source>
</evidence>
<name>A0A448ZDJ5_9STRA</name>
<feature type="region of interest" description="Disordered" evidence="4">
    <location>
        <begin position="1"/>
        <end position="125"/>
    </location>
</feature>
<evidence type="ECO:0000313" key="7">
    <source>
        <dbReference type="Proteomes" id="UP000291116"/>
    </source>
</evidence>
<evidence type="ECO:0000259" key="5">
    <source>
        <dbReference type="SMART" id="SM00475"/>
    </source>
</evidence>
<reference evidence="6 7" key="1">
    <citation type="submission" date="2019-01" db="EMBL/GenBank/DDBJ databases">
        <authorList>
            <person name="Ferrante I. M."/>
        </authorList>
    </citation>
    <scope>NUCLEOTIDE SEQUENCE [LARGE SCALE GENOMIC DNA]</scope>
    <source>
        <strain evidence="6 7">B856</strain>
    </source>
</reference>
<organism evidence="6 7">
    <name type="scientific">Pseudo-nitzschia multistriata</name>
    <dbReference type="NCBI Taxonomy" id="183589"/>
    <lineage>
        <taxon>Eukaryota</taxon>
        <taxon>Sar</taxon>
        <taxon>Stramenopiles</taxon>
        <taxon>Ochrophyta</taxon>
        <taxon>Bacillariophyta</taxon>
        <taxon>Bacillariophyceae</taxon>
        <taxon>Bacillariophycidae</taxon>
        <taxon>Bacillariales</taxon>
        <taxon>Bacillariaceae</taxon>
        <taxon>Pseudo-nitzschia</taxon>
    </lineage>
</organism>
<keyword evidence="3" id="KW-0238">DNA-binding</keyword>
<dbReference type="FunFam" id="1.10.150.20:FF:000003">
    <property type="entry name" value="DNA polymerase I"/>
    <property type="match status" value="1"/>
</dbReference>
<dbReference type="InterPro" id="IPR020045">
    <property type="entry name" value="DNA_polI_H3TH"/>
</dbReference>
<feature type="region of interest" description="Disordered" evidence="4">
    <location>
        <begin position="541"/>
        <end position="577"/>
    </location>
</feature>
<dbReference type="GO" id="GO:0003677">
    <property type="term" value="F:DNA binding"/>
    <property type="evidence" value="ECO:0007669"/>
    <property type="project" value="UniProtKB-KW"/>
</dbReference>
<feature type="compositionally biased region" description="Polar residues" evidence="4">
    <location>
        <begin position="615"/>
        <end position="640"/>
    </location>
</feature>
<feature type="region of interest" description="Disordered" evidence="4">
    <location>
        <begin position="612"/>
        <end position="714"/>
    </location>
</feature>
<dbReference type="CDD" id="cd09898">
    <property type="entry name" value="H3TH_53EXO"/>
    <property type="match status" value="1"/>
</dbReference>
<dbReference type="InterPro" id="IPR038969">
    <property type="entry name" value="FEN"/>
</dbReference>
<dbReference type="PANTHER" id="PTHR42646:SF2">
    <property type="entry name" value="5'-3' EXONUCLEASE FAMILY PROTEIN"/>
    <property type="match status" value="1"/>
</dbReference>
<dbReference type="InterPro" id="IPR020046">
    <property type="entry name" value="5-3_exonucl_a-hlix_arch_N"/>
</dbReference>
<dbReference type="InterPro" id="IPR002421">
    <property type="entry name" value="5-3_exonuclease"/>
</dbReference>
<dbReference type="Pfam" id="PF01367">
    <property type="entry name" value="5_3_exonuc"/>
    <property type="match status" value="1"/>
</dbReference>
<dbReference type="InterPro" id="IPR036279">
    <property type="entry name" value="5-3_exonuclease_C_sf"/>
</dbReference>
<feature type="region of interest" description="Disordered" evidence="4">
    <location>
        <begin position="156"/>
        <end position="184"/>
    </location>
</feature>